<evidence type="ECO:0000313" key="3">
    <source>
        <dbReference type="Proteomes" id="UP001293791"/>
    </source>
</evidence>
<dbReference type="RefSeq" id="WP_322498125.1">
    <property type="nucleotide sequence ID" value="NZ_JARGYT010000087.1"/>
</dbReference>
<protein>
    <recommendedName>
        <fullName evidence="4">Lasso peptide</fullName>
    </recommendedName>
</protein>
<proteinExistence type="predicted"/>
<reference evidence="2 3" key="1">
    <citation type="submission" date="2023-02" db="EMBL/GenBank/DDBJ databases">
        <title>Host association and intracellularity evolved multiple times independently in the Rickettsiales.</title>
        <authorList>
            <person name="Castelli M."/>
            <person name="Nardi T."/>
            <person name="Gammuto L."/>
            <person name="Bellinzona G."/>
            <person name="Sabaneyeva E."/>
            <person name="Potekhin A."/>
            <person name="Serra V."/>
            <person name="Petroni G."/>
            <person name="Sassera D."/>
        </authorList>
    </citation>
    <scope>NUCLEOTIDE SEQUENCE [LARGE SCALE GENOMIC DNA]</scope>
    <source>
        <strain evidence="2 3">BOD18</strain>
    </source>
</reference>
<dbReference type="EMBL" id="JARGYT010000087">
    <property type="protein sequence ID" value="MDZ5762677.1"/>
    <property type="molecule type" value="Genomic_DNA"/>
</dbReference>
<gene>
    <name evidence="2" type="ORF">Cyrtocomes_01068</name>
</gene>
<sequence>MSNIEIKTVSILELGNADSLVMGSGGTNSESKDNQSTYGY</sequence>
<name>A0ABU5L978_9RICK</name>
<evidence type="ECO:0008006" key="4">
    <source>
        <dbReference type="Google" id="ProtNLM"/>
    </source>
</evidence>
<organism evidence="2 3">
    <name type="scientific">Candidatus Cyrtobacter comes</name>
    <dbReference type="NCBI Taxonomy" id="675776"/>
    <lineage>
        <taxon>Bacteria</taxon>
        <taxon>Pseudomonadati</taxon>
        <taxon>Pseudomonadota</taxon>
        <taxon>Alphaproteobacteria</taxon>
        <taxon>Rickettsiales</taxon>
        <taxon>Candidatus Midichloriaceae</taxon>
        <taxon>Candidatus Cyrtobacter</taxon>
    </lineage>
</organism>
<comment type="caution">
    <text evidence="2">The sequence shown here is derived from an EMBL/GenBank/DDBJ whole genome shotgun (WGS) entry which is preliminary data.</text>
</comment>
<accession>A0ABU5L978</accession>
<evidence type="ECO:0000313" key="2">
    <source>
        <dbReference type="EMBL" id="MDZ5762677.1"/>
    </source>
</evidence>
<dbReference type="Proteomes" id="UP001293791">
    <property type="component" value="Unassembled WGS sequence"/>
</dbReference>
<feature type="region of interest" description="Disordered" evidence="1">
    <location>
        <begin position="19"/>
        <end position="40"/>
    </location>
</feature>
<evidence type="ECO:0000256" key="1">
    <source>
        <dbReference type="SAM" id="MobiDB-lite"/>
    </source>
</evidence>
<keyword evidence="3" id="KW-1185">Reference proteome</keyword>